<organism evidence="2 4">
    <name type="scientific">Streptococcus acidominimus</name>
    <dbReference type="NCBI Taxonomy" id="1326"/>
    <lineage>
        <taxon>Bacteria</taxon>
        <taxon>Bacillati</taxon>
        <taxon>Bacillota</taxon>
        <taxon>Bacilli</taxon>
        <taxon>Lactobacillales</taxon>
        <taxon>Streptococcaceae</taxon>
        <taxon>Streptococcus</taxon>
    </lineage>
</organism>
<dbReference type="AlphaFoldDB" id="A0A380IER1"/>
<dbReference type="SUPFAM" id="SSF48619">
    <property type="entry name" value="Phospholipase A2, PLA2"/>
    <property type="match status" value="1"/>
</dbReference>
<gene>
    <name evidence="2" type="primary">slaA_2</name>
    <name evidence="3" type="ORF">E4U01_09330</name>
    <name evidence="2" type="ORF">NCTC12957_00905</name>
</gene>
<dbReference type="OrthoDB" id="5125543at2"/>
<name>A0A380IER1_STRAI</name>
<dbReference type="Gene3D" id="1.20.90.10">
    <property type="entry name" value="Phospholipase A2 domain"/>
    <property type="match status" value="1"/>
</dbReference>
<proteinExistence type="predicted"/>
<dbReference type="GO" id="GO:0050482">
    <property type="term" value="P:arachidonate secretion"/>
    <property type="evidence" value="ECO:0007669"/>
    <property type="project" value="InterPro"/>
</dbReference>
<dbReference type="InterPro" id="IPR036444">
    <property type="entry name" value="PLipase_A2_dom_sf"/>
</dbReference>
<dbReference type="GO" id="GO:0004623">
    <property type="term" value="F:phospholipase A2 activity"/>
    <property type="evidence" value="ECO:0007669"/>
    <property type="project" value="InterPro"/>
</dbReference>
<sequence>MEKITKLKRLFLALLILSITTLFDITTAYAYENTQQVNVTNDTMLEPNQPNIPIQSTDERIAYIDQETEVAMNYIVHHNNRMYFDLDRAQKDGVSGEALDIGLAIEDVSNEYMSGKFIPSTYFRSVPLPIYGNYCGPGHSGNNFTLPPIDHLDWGCMQHDKCYKPWSPGQNCECNRQLIYFIQTNRRWMPDSALPIANAIRAYFERVGLIGC</sequence>
<evidence type="ECO:0000313" key="3">
    <source>
        <dbReference type="EMBL" id="TFU29635.1"/>
    </source>
</evidence>
<evidence type="ECO:0000313" key="5">
    <source>
        <dbReference type="Proteomes" id="UP000297747"/>
    </source>
</evidence>
<evidence type="ECO:0000256" key="1">
    <source>
        <dbReference type="SAM" id="SignalP"/>
    </source>
</evidence>
<dbReference type="Proteomes" id="UP000297747">
    <property type="component" value="Unassembled WGS sequence"/>
</dbReference>
<dbReference type="RefSeq" id="WP_083609337.1">
    <property type="nucleotide sequence ID" value="NZ_JADGLI010000047.1"/>
</dbReference>
<feature type="signal peptide" evidence="1">
    <location>
        <begin position="1"/>
        <end position="30"/>
    </location>
</feature>
<dbReference type="EMBL" id="SPQA01000047">
    <property type="protein sequence ID" value="TFU29635.1"/>
    <property type="molecule type" value="Genomic_DNA"/>
</dbReference>
<protein>
    <submittedName>
        <fullName evidence="2 3">Phospholipase</fullName>
    </submittedName>
</protein>
<evidence type="ECO:0000313" key="2">
    <source>
        <dbReference type="EMBL" id="SUN06922.1"/>
    </source>
</evidence>
<reference evidence="3 5" key="2">
    <citation type="submission" date="2019-03" db="EMBL/GenBank/DDBJ databases">
        <title>Diversity of the mouse oral microbiome.</title>
        <authorList>
            <person name="Joseph S."/>
            <person name="Aduse-Opoku J."/>
            <person name="Curtis M."/>
            <person name="Wade W."/>
            <person name="Hashim A."/>
        </authorList>
    </citation>
    <scope>NUCLEOTIDE SEQUENCE [LARGE SCALE GENOMIC DNA]</scope>
    <source>
        <strain evidence="3 5">HT4</strain>
    </source>
</reference>
<keyword evidence="1" id="KW-0732">Signal</keyword>
<reference evidence="2 4" key="1">
    <citation type="submission" date="2018-06" db="EMBL/GenBank/DDBJ databases">
        <authorList>
            <consortium name="Pathogen Informatics"/>
            <person name="Doyle S."/>
        </authorList>
    </citation>
    <scope>NUCLEOTIDE SEQUENCE [LARGE SCALE GENOMIC DNA]</scope>
    <source>
        <strain evidence="2 4">NCTC12957</strain>
    </source>
</reference>
<dbReference type="EMBL" id="UHEN01000001">
    <property type="protein sequence ID" value="SUN06922.1"/>
    <property type="molecule type" value="Genomic_DNA"/>
</dbReference>
<evidence type="ECO:0000313" key="4">
    <source>
        <dbReference type="Proteomes" id="UP000255213"/>
    </source>
</evidence>
<dbReference type="GO" id="GO:0006644">
    <property type="term" value="P:phospholipid metabolic process"/>
    <property type="evidence" value="ECO:0007669"/>
    <property type="project" value="InterPro"/>
</dbReference>
<accession>A0A380IER1</accession>
<dbReference type="Proteomes" id="UP000255213">
    <property type="component" value="Unassembled WGS sequence"/>
</dbReference>
<feature type="chain" id="PRO_5036333504" evidence="1">
    <location>
        <begin position="31"/>
        <end position="212"/>
    </location>
</feature>